<dbReference type="PROSITE" id="PS01066">
    <property type="entry name" value="UPP_SYNTHASE"/>
    <property type="match status" value="1"/>
</dbReference>
<evidence type="ECO:0000256" key="2">
    <source>
        <dbReference type="HAMAP-Rule" id="MF_01139"/>
    </source>
</evidence>
<dbReference type="GO" id="GO:0016094">
    <property type="term" value="P:polyprenol biosynthetic process"/>
    <property type="evidence" value="ECO:0007669"/>
    <property type="project" value="TreeGrafter"/>
</dbReference>
<dbReference type="SUPFAM" id="SSF64005">
    <property type="entry name" value="Undecaprenyl diphosphate synthase"/>
    <property type="match status" value="1"/>
</dbReference>
<dbReference type="InterPro" id="IPR001441">
    <property type="entry name" value="UPP_synth-like"/>
</dbReference>
<comment type="function">
    <text evidence="2">Catalyzes the sequential condensation of isopentenyl diphosphate (IPP) with (2E,6E)-farnesyl diphosphate (E,E-FPP) to yield (2Z,6Z,10Z,14Z,18Z,22Z,26Z,30Z,34E,38E)-undecaprenyl diphosphate (di-trans,octa-cis-UPP). UPP is the precursor of glycosyl carrier lipid in the biosynthesis of bacterial cell wall polysaccharide components such as peptidoglycan and lipopolysaccharide.</text>
</comment>
<dbReference type="FunFam" id="3.40.1180.10:FF:000001">
    <property type="entry name" value="(2E,6E)-farnesyl-diphosphate-specific ditrans,polycis-undecaprenyl-diphosphate synthase"/>
    <property type="match status" value="1"/>
</dbReference>
<feature type="binding site" evidence="2">
    <location>
        <position position="76"/>
    </location>
    <ligand>
        <name>substrate</name>
    </ligand>
</feature>
<feature type="binding site" evidence="2">
    <location>
        <position position="195"/>
    </location>
    <ligand>
        <name>substrate</name>
    </ligand>
</feature>
<dbReference type="EC" id="2.5.1.31" evidence="2"/>
<feature type="binding site" evidence="2">
    <location>
        <position position="27"/>
    </location>
    <ligand>
        <name>Mg(2+)</name>
        <dbReference type="ChEBI" id="CHEBI:18420"/>
    </ligand>
</feature>
<feature type="active site" evidence="2">
    <location>
        <position position="27"/>
    </location>
</feature>
<dbReference type="Proteomes" id="UP000191094">
    <property type="component" value="Unassembled WGS sequence"/>
</dbReference>
<keyword evidence="2" id="KW-0961">Cell wall biogenesis/degradation</keyword>
<evidence type="ECO:0000313" key="4">
    <source>
        <dbReference type="Proteomes" id="UP000191094"/>
    </source>
</evidence>
<dbReference type="GO" id="GO:0009252">
    <property type="term" value="P:peptidoglycan biosynthetic process"/>
    <property type="evidence" value="ECO:0007669"/>
    <property type="project" value="UniProtKB-UniRule"/>
</dbReference>
<reference evidence="3 4" key="1">
    <citation type="submission" date="2017-02" db="EMBL/GenBank/DDBJ databases">
        <title>Draft genome sequence of Moraxella lincolnii CCUG 9405T type strain.</title>
        <authorList>
            <person name="Salva-Serra F."/>
            <person name="Engstrom-Jakobsson H."/>
            <person name="Thorell K."/>
            <person name="Jaen-Luchoro D."/>
            <person name="Gonzales-Siles L."/>
            <person name="Karlsson R."/>
            <person name="Yazdan S."/>
            <person name="Boulund F."/>
            <person name="Johnning A."/>
            <person name="Engstrand L."/>
            <person name="Kristiansson E."/>
            <person name="Moore E."/>
        </authorList>
    </citation>
    <scope>NUCLEOTIDE SEQUENCE [LARGE SCALE GENOMIC DNA]</scope>
    <source>
        <strain evidence="3 4">CCUG 9405</strain>
    </source>
</reference>
<dbReference type="GO" id="GO:0008834">
    <property type="term" value="F:ditrans,polycis-undecaprenyl-diphosphate synthase [(2E,6E)-farnesyl-diphosphate specific] activity"/>
    <property type="evidence" value="ECO:0007669"/>
    <property type="project" value="UniProtKB-UniRule"/>
</dbReference>
<dbReference type="RefSeq" id="WP_078306832.1">
    <property type="nucleotide sequence ID" value="NZ_CP147511.1"/>
</dbReference>
<comment type="catalytic activity">
    <reaction evidence="2">
        <text>8 isopentenyl diphosphate + (2E,6E)-farnesyl diphosphate = di-trans,octa-cis-undecaprenyl diphosphate + 8 diphosphate</text>
        <dbReference type="Rhea" id="RHEA:27551"/>
        <dbReference type="ChEBI" id="CHEBI:33019"/>
        <dbReference type="ChEBI" id="CHEBI:58405"/>
        <dbReference type="ChEBI" id="CHEBI:128769"/>
        <dbReference type="ChEBI" id="CHEBI:175763"/>
        <dbReference type="EC" id="2.5.1.31"/>
    </reaction>
</comment>
<keyword evidence="4" id="KW-1185">Reference proteome</keyword>
<dbReference type="Gene3D" id="3.40.1180.10">
    <property type="entry name" value="Decaprenyl diphosphate synthase-like"/>
    <property type="match status" value="1"/>
</dbReference>
<dbReference type="GO" id="GO:0071555">
    <property type="term" value="P:cell wall organization"/>
    <property type="evidence" value="ECO:0007669"/>
    <property type="project" value="UniProtKB-KW"/>
</dbReference>
<evidence type="ECO:0000313" key="3">
    <source>
        <dbReference type="EMBL" id="OOS21842.1"/>
    </source>
</evidence>
<comment type="similarity">
    <text evidence="2">Belongs to the UPP synthase family.</text>
</comment>
<comment type="caution">
    <text evidence="3">The sequence shown here is derived from an EMBL/GenBank/DDBJ whole genome shotgun (WGS) entry which is preliminary data.</text>
</comment>
<dbReference type="InterPro" id="IPR036424">
    <property type="entry name" value="UPP_synth-like_sf"/>
</dbReference>
<keyword evidence="2" id="KW-0133">Cell shape</keyword>
<keyword evidence="2" id="KW-0460">Magnesium</keyword>
<dbReference type="GO" id="GO:0005829">
    <property type="term" value="C:cytosol"/>
    <property type="evidence" value="ECO:0007669"/>
    <property type="project" value="TreeGrafter"/>
</dbReference>
<proteinExistence type="inferred from homology"/>
<feature type="binding site" evidence="2">
    <location>
        <position position="214"/>
    </location>
    <ligand>
        <name>Mg(2+)</name>
        <dbReference type="ChEBI" id="CHEBI:18420"/>
    </ligand>
</feature>
<dbReference type="PANTHER" id="PTHR10291">
    <property type="entry name" value="DEHYDRODOLICHYL DIPHOSPHATE SYNTHASE FAMILY MEMBER"/>
    <property type="match status" value="1"/>
</dbReference>
<sequence>MNTQLVSRLPEHLPKHHLPKHIAIIMDGNNRFAKAHAMPAGQGHVAGKDALDPIVRQCLALGIDVLTVFAFSSENWQRPANEVALLMRLLEESIHEQIPKMNEHQVRLRFIGDRSQLSDKLQVLMANAEAQTAHFTAMTLVIAVSYGGQWDIAQAAKQLASQVVQGNISLQSINVDSMSEHLALADVPAVDMLIRTGGEYRLSNFLLWQMAYAELFFTETLWPQFSPTELERMLVEFASRQRRFGRTSEQVIAGNLVNLAHQRSS</sequence>
<feature type="binding site" evidence="2">
    <location>
        <begin position="72"/>
        <end position="74"/>
    </location>
    <ligand>
        <name>substrate</name>
    </ligand>
</feature>
<accession>A0A1T0CHL8</accession>
<keyword evidence="1 2" id="KW-0808">Transferase</keyword>
<dbReference type="OrthoDB" id="4191603at2"/>
<keyword evidence="2" id="KW-0479">Metal-binding</keyword>
<dbReference type="AlphaFoldDB" id="A0A1T0CHL8"/>
<feature type="binding site" evidence="2">
    <location>
        <position position="78"/>
    </location>
    <ligand>
        <name>substrate</name>
    </ligand>
</feature>
<dbReference type="InterPro" id="IPR018520">
    <property type="entry name" value="UPP_synth-like_CS"/>
</dbReference>
<gene>
    <name evidence="2" type="primary">uppS</name>
    <name evidence="3" type="ORF">B0682_04355</name>
</gene>
<dbReference type="CDD" id="cd00475">
    <property type="entry name" value="Cis_IPPS"/>
    <property type="match status" value="1"/>
</dbReference>
<feature type="active site" description="Proton acceptor" evidence="2">
    <location>
        <position position="75"/>
    </location>
</feature>
<dbReference type="HAMAP" id="MF_01139">
    <property type="entry name" value="ISPT"/>
    <property type="match status" value="1"/>
</dbReference>
<name>A0A1T0CHL8_9GAMM</name>
<dbReference type="NCBIfam" id="TIGR00055">
    <property type="entry name" value="uppS"/>
    <property type="match status" value="1"/>
</dbReference>
<dbReference type="Pfam" id="PF01255">
    <property type="entry name" value="Prenyltransf"/>
    <property type="match status" value="1"/>
</dbReference>
<feature type="binding site" evidence="2">
    <location>
        <begin position="28"/>
        <end position="31"/>
    </location>
    <ligand>
        <name>substrate</name>
    </ligand>
</feature>
<comment type="caution">
    <text evidence="2">Lacks conserved residue(s) required for the propagation of feature annotation.</text>
</comment>
<organism evidence="3 4">
    <name type="scientific">Lwoffella lincolnii</name>
    <dbReference type="NCBI Taxonomy" id="90241"/>
    <lineage>
        <taxon>Bacteria</taxon>
        <taxon>Pseudomonadati</taxon>
        <taxon>Pseudomonadota</taxon>
        <taxon>Gammaproteobacteria</taxon>
        <taxon>Moraxellales</taxon>
        <taxon>Moraxellaceae</taxon>
        <taxon>Lwoffella</taxon>
    </lineage>
</organism>
<evidence type="ECO:0000256" key="1">
    <source>
        <dbReference type="ARBA" id="ARBA00022679"/>
    </source>
</evidence>
<dbReference type="GO" id="GO:0008360">
    <property type="term" value="P:regulation of cell shape"/>
    <property type="evidence" value="ECO:0007669"/>
    <property type="project" value="UniProtKB-KW"/>
</dbReference>
<dbReference type="GO" id="GO:0000287">
    <property type="term" value="F:magnesium ion binding"/>
    <property type="evidence" value="ECO:0007669"/>
    <property type="project" value="UniProtKB-UniRule"/>
</dbReference>
<feature type="binding site" evidence="2">
    <location>
        <position position="44"/>
    </location>
    <ligand>
        <name>substrate</name>
    </ligand>
</feature>
<keyword evidence="2" id="KW-0573">Peptidoglycan synthesis</keyword>
<comment type="cofactor">
    <cofactor evidence="2">
        <name>Mg(2+)</name>
        <dbReference type="ChEBI" id="CHEBI:18420"/>
    </cofactor>
    <text evidence="2">Binds 2 magnesium ions per subunit.</text>
</comment>
<comment type="subunit">
    <text evidence="2">Homodimer.</text>
</comment>
<protein>
    <recommendedName>
        <fullName evidence="2">Ditrans,polycis-undecaprenyl-diphosphate synthase ((2E,6E)-farnesyl-diphosphate specific)</fullName>
        <ecNumber evidence="2">2.5.1.31</ecNumber>
    </recommendedName>
    <alternativeName>
        <fullName evidence="2">Ditrans,polycis-undecaprenylcistransferase</fullName>
    </alternativeName>
    <alternativeName>
        <fullName evidence="2">Undecaprenyl diphosphate synthase</fullName>
        <shortName evidence="2">UDS</shortName>
    </alternativeName>
    <alternativeName>
        <fullName evidence="2">Undecaprenyl pyrophosphate synthase</fullName>
        <shortName evidence="2">UPP synthase</shortName>
    </alternativeName>
</protein>
<dbReference type="STRING" id="90241.B0682_04355"/>
<dbReference type="PANTHER" id="PTHR10291:SF0">
    <property type="entry name" value="DEHYDRODOLICHYL DIPHOSPHATE SYNTHASE 2"/>
    <property type="match status" value="1"/>
</dbReference>
<feature type="binding site" evidence="2">
    <location>
        <position position="32"/>
    </location>
    <ligand>
        <name>substrate</name>
    </ligand>
</feature>
<feature type="binding site" evidence="2">
    <location>
        <begin position="201"/>
        <end position="203"/>
    </location>
    <ligand>
        <name>substrate</name>
    </ligand>
</feature>
<dbReference type="EMBL" id="MUYT01000004">
    <property type="protein sequence ID" value="OOS21842.1"/>
    <property type="molecule type" value="Genomic_DNA"/>
</dbReference>